<name>A0ABY7NM20_9SPHN</name>
<organism evidence="1 2">
    <name type="scientific">Sphingomonas abietis</name>
    <dbReference type="NCBI Taxonomy" id="3012344"/>
    <lineage>
        <taxon>Bacteria</taxon>
        <taxon>Pseudomonadati</taxon>
        <taxon>Pseudomonadota</taxon>
        <taxon>Alphaproteobacteria</taxon>
        <taxon>Sphingomonadales</taxon>
        <taxon>Sphingomonadaceae</taxon>
        <taxon>Sphingomonas</taxon>
    </lineage>
</organism>
<dbReference type="EMBL" id="CP115174">
    <property type="protein sequence ID" value="WBO21673.1"/>
    <property type="molecule type" value="Genomic_DNA"/>
</dbReference>
<protein>
    <submittedName>
        <fullName evidence="1">Uncharacterized protein</fullName>
    </submittedName>
</protein>
<dbReference type="RefSeq" id="WP_270076321.1">
    <property type="nucleotide sequence ID" value="NZ_CP115174.1"/>
</dbReference>
<keyword evidence="2" id="KW-1185">Reference proteome</keyword>
<evidence type="ECO:0000313" key="1">
    <source>
        <dbReference type="EMBL" id="WBO21673.1"/>
    </source>
</evidence>
<evidence type="ECO:0000313" key="2">
    <source>
        <dbReference type="Proteomes" id="UP001210865"/>
    </source>
</evidence>
<gene>
    <name evidence="1" type="ORF">PBT88_16060</name>
</gene>
<sequence length="53" mass="5966">MTRLQLLRRRLGFHPEQRVRAEAAEAPAFSPAPEAEGRRFDLLGANGGRIIHE</sequence>
<proteinExistence type="predicted"/>
<reference evidence="1 2" key="1">
    <citation type="submission" date="2022-12" db="EMBL/GenBank/DDBJ databases">
        <title>Sphingomonas abieness sp. nov., an endophytic bacterium isolated from Abies koreana.</title>
        <authorList>
            <person name="Jiang L."/>
            <person name="Lee J."/>
        </authorList>
    </citation>
    <scope>NUCLEOTIDE SEQUENCE [LARGE SCALE GENOMIC DNA]</scope>
    <source>
        <strain evidence="2">PAMB 00755</strain>
    </source>
</reference>
<dbReference type="Proteomes" id="UP001210865">
    <property type="component" value="Chromosome"/>
</dbReference>
<accession>A0ABY7NM20</accession>